<dbReference type="GO" id="GO:0008270">
    <property type="term" value="F:zinc ion binding"/>
    <property type="evidence" value="ECO:0007669"/>
    <property type="project" value="InterPro"/>
</dbReference>
<dbReference type="InterPro" id="IPR001765">
    <property type="entry name" value="Carbonic_anhydrase"/>
</dbReference>
<dbReference type="PANTHER" id="PTHR11002:SF79">
    <property type="entry name" value="CARBONIC ANHYDRASE 2"/>
    <property type="match status" value="1"/>
</dbReference>
<keyword evidence="6" id="KW-0479">Metal-binding</keyword>
<dbReference type="Proteomes" id="UP000095042">
    <property type="component" value="Unassembled WGS sequence"/>
</dbReference>
<proteinExistence type="inferred from homology"/>
<dbReference type="InterPro" id="IPR036874">
    <property type="entry name" value="Carbonic_anhydrase_sf"/>
</dbReference>
<evidence type="ECO:0000313" key="7">
    <source>
        <dbReference type="EMBL" id="ODR97585.1"/>
    </source>
</evidence>
<dbReference type="GO" id="GO:0004089">
    <property type="term" value="F:carbonate dehydratase activity"/>
    <property type="evidence" value="ECO:0007669"/>
    <property type="project" value="UniProtKB-EC"/>
</dbReference>
<dbReference type="CDD" id="cd03378">
    <property type="entry name" value="beta_CA_cladeC"/>
    <property type="match status" value="1"/>
</dbReference>
<dbReference type="EC" id="4.2.1.1" evidence="2"/>
<feature type="binding site" evidence="6">
    <location>
        <position position="142"/>
    </location>
    <ligand>
        <name>Zn(2+)</name>
        <dbReference type="ChEBI" id="CHEBI:29105"/>
    </ligand>
</feature>
<feature type="binding site" evidence="6">
    <location>
        <position position="89"/>
    </location>
    <ligand>
        <name>Zn(2+)</name>
        <dbReference type="ChEBI" id="CHEBI:29105"/>
    </ligand>
</feature>
<evidence type="ECO:0000256" key="2">
    <source>
        <dbReference type="ARBA" id="ARBA00012925"/>
    </source>
</evidence>
<evidence type="ECO:0000256" key="4">
    <source>
        <dbReference type="ARBA" id="ARBA00023239"/>
    </source>
</evidence>
<evidence type="ECO:0000256" key="5">
    <source>
        <dbReference type="ARBA" id="ARBA00048348"/>
    </source>
</evidence>
<dbReference type="InterPro" id="IPR015892">
    <property type="entry name" value="Carbonic_anhydrase_CS"/>
</dbReference>
<dbReference type="PROSITE" id="PS00704">
    <property type="entry name" value="PROK_CO2_ANHYDRASE_1"/>
    <property type="match status" value="1"/>
</dbReference>
<comment type="catalytic activity">
    <reaction evidence="5">
        <text>hydrogencarbonate + H(+) = CO2 + H2O</text>
        <dbReference type="Rhea" id="RHEA:10748"/>
        <dbReference type="ChEBI" id="CHEBI:15377"/>
        <dbReference type="ChEBI" id="CHEBI:15378"/>
        <dbReference type="ChEBI" id="CHEBI:16526"/>
        <dbReference type="ChEBI" id="CHEBI:17544"/>
        <dbReference type="EC" id="4.2.1.1"/>
    </reaction>
</comment>
<sequence length="236" mass="24504">MCGNCDSKTLSRRHLMAGAGALLAATTFPVSRGRAAEPAANAISPAEALDQLKQGNARYLAGEFNERDYFAGRAARAQSQAPIVGVLACADSRVPPEIIFDKGPGEVFVVRDAGNVVSNYGLASLEFSVAVLGAPLLLVLGHSSCGAVAAAMQSVRERKKLPGHLPELVEAIQPAVNAAHAKHPGDLLAATIEENVRLGMSELKKRSDVIGDAVKSGKVAIQGGVYDLATGEVNLI</sequence>
<dbReference type="Gene3D" id="3.40.1050.10">
    <property type="entry name" value="Carbonic anhydrase"/>
    <property type="match status" value="1"/>
</dbReference>
<evidence type="ECO:0000256" key="3">
    <source>
        <dbReference type="ARBA" id="ARBA00022833"/>
    </source>
</evidence>
<organism evidence="7 8">
    <name type="scientific">Methyloceanibacter marginalis</name>
    <dbReference type="NCBI Taxonomy" id="1774971"/>
    <lineage>
        <taxon>Bacteria</taxon>
        <taxon>Pseudomonadati</taxon>
        <taxon>Pseudomonadota</taxon>
        <taxon>Alphaproteobacteria</taxon>
        <taxon>Hyphomicrobiales</taxon>
        <taxon>Hyphomicrobiaceae</taxon>
        <taxon>Methyloceanibacter</taxon>
    </lineage>
</organism>
<dbReference type="SUPFAM" id="SSF53056">
    <property type="entry name" value="beta-carbonic anhydrase, cab"/>
    <property type="match status" value="1"/>
</dbReference>
<comment type="caution">
    <text evidence="7">The sequence shown here is derived from an EMBL/GenBank/DDBJ whole genome shotgun (WGS) entry which is preliminary data.</text>
</comment>
<feature type="binding site" evidence="6">
    <location>
        <position position="91"/>
    </location>
    <ligand>
        <name>Zn(2+)</name>
        <dbReference type="ChEBI" id="CHEBI:29105"/>
    </ligand>
</feature>
<evidence type="ECO:0000256" key="1">
    <source>
        <dbReference type="ARBA" id="ARBA00006217"/>
    </source>
</evidence>
<feature type="binding site" evidence="6">
    <location>
        <position position="145"/>
    </location>
    <ligand>
        <name>Zn(2+)</name>
        <dbReference type="ChEBI" id="CHEBI:29105"/>
    </ligand>
</feature>
<dbReference type="PROSITE" id="PS51318">
    <property type="entry name" value="TAT"/>
    <property type="match status" value="1"/>
</dbReference>
<accession>A0A1E3VVN5</accession>
<dbReference type="Pfam" id="PF00484">
    <property type="entry name" value="Pro_CA"/>
    <property type="match status" value="1"/>
</dbReference>
<dbReference type="InterPro" id="IPR006311">
    <property type="entry name" value="TAT_signal"/>
</dbReference>
<evidence type="ECO:0000313" key="8">
    <source>
        <dbReference type="Proteomes" id="UP000095042"/>
    </source>
</evidence>
<dbReference type="EMBL" id="LPWD01000451">
    <property type="protein sequence ID" value="ODR97585.1"/>
    <property type="molecule type" value="Genomic_DNA"/>
</dbReference>
<keyword evidence="3 6" id="KW-0862">Zinc</keyword>
<name>A0A1E3VVN5_9HYPH</name>
<dbReference type="SMART" id="SM00947">
    <property type="entry name" value="Pro_CA"/>
    <property type="match status" value="1"/>
</dbReference>
<dbReference type="GO" id="GO:0015976">
    <property type="term" value="P:carbon utilization"/>
    <property type="evidence" value="ECO:0007669"/>
    <property type="project" value="InterPro"/>
</dbReference>
<dbReference type="AlphaFoldDB" id="A0A1E3VVN5"/>
<dbReference type="PANTHER" id="PTHR11002">
    <property type="entry name" value="CARBONIC ANHYDRASE"/>
    <property type="match status" value="1"/>
</dbReference>
<evidence type="ECO:0000256" key="6">
    <source>
        <dbReference type="PIRSR" id="PIRSR601765-1"/>
    </source>
</evidence>
<dbReference type="OrthoDB" id="9797527at2"/>
<comment type="similarity">
    <text evidence="1">Belongs to the beta-class carbonic anhydrase family.</text>
</comment>
<protein>
    <recommendedName>
        <fullName evidence="2">carbonic anhydrase</fullName>
        <ecNumber evidence="2">4.2.1.1</ecNumber>
    </recommendedName>
</protein>
<reference evidence="7 8" key="1">
    <citation type="journal article" date="2016" name="Environ. Microbiol.">
        <title>New Methyloceanibacter diversity from North Sea sediments includes methanotroph containing solely the soluble methane monooxygenase.</title>
        <authorList>
            <person name="Vekeman B."/>
            <person name="Kerckhof F.M."/>
            <person name="Cremers G."/>
            <person name="de Vos P."/>
            <person name="Vandamme P."/>
            <person name="Boon N."/>
            <person name="Op den Camp H.J."/>
            <person name="Heylen K."/>
        </authorList>
    </citation>
    <scope>NUCLEOTIDE SEQUENCE [LARGE SCALE GENOMIC DNA]</scope>
    <source>
        <strain evidence="7 8">R-67177</strain>
    </source>
</reference>
<gene>
    <name evidence="7" type="ORF">AUC71_04000</name>
</gene>
<keyword evidence="8" id="KW-1185">Reference proteome</keyword>
<keyword evidence="4" id="KW-0456">Lyase</keyword>
<comment type="cofactor">
    <cofactor evidence="6">
        <name>Zn(2+)</name>
        <dbReference type="ChEBI" id="CHEBI:29105"/>
    </cofactor>
    <text evidence="6">Binds 1 zinc ion per subunit.</text>
</comment>